<sequence length="177" mass="20417">MLVASQFQTLCSNLFSDSMTHVCSAKVPESLTKKYRNRLINPKDPYSIYQLDSRNTSYLLVFHFEDMPDCQTIQLTDVHNLNCQTNSGESKNLYFGYSHRMCYNYTMDLTSALKEHCGARGYEENMQSGYYYTNHDPNPDIRREVNAGALMGLPTLLICLIISILLLAFLRWKTSRL</sequence>
<name>A0AB39Z3P1_DROSZ</name>
<evidence type="ECO:0000313" key="3">
    <source>
        <dbReference type="RefSeq" id="XP_016927995.1"/>
    </source>
</evidence>
<dbReference type="Proteomes" id="UP001652628">
    <property type="component" value="Chromosome 2R"/>
</dbReference>
<keyword evidence="2" id="KW-1185">Reference proteome</keyword>
<reference evidence="3" key="1">
    <citation type="submission" date="2025-08" db="UniProtKB">
        <authorList>
            <consortium name="RefSeq"/>
        </authorList>
    </citation>
    <scope>IDENTIFICATION</scope>
</reference>
<dbReference type="AlphaFoldDB" id="A0AB39Z3P1"/>
<evidence type="ECO:0000256" key="1">
    <source>
        <dbReference type="SAM" id="Phobius"/>
    </source>
</evidence>
<keyword evidence="1" id="KW-1133">Transmembrane helix</keyword>
<keyword evidence="1" id="KW-0812">Transmembrane</keyword>
<dbReference type="RefSeq" id="XP_016927995.1">
    <property type="nucleotide sequence ID" value="XM_017072506.4"/>
</dbReference>
<dbReference type="GeneID" id="108008626"/>
<gene>
    <name evidence="3" type="primary">LOC108008626</name>
</gene>
<accession>A0AB39Z3P1</accession>
<protein>
    <submittedName>
        <fullName evidence="3">Uncharacterized protein</fullName>
    </submittedName>
</protein>
<feature type="transmembrane region" description="Helical" evidence="1">
    <location>
        <begin position="147"/>
        <end position="170"/>
    </location>
</feature>
<keyword evidence="1" id="KW-0472">Membrane</keyword>
<evidence type="ECO:0000313" key="2">
    <source>
        <dbReference type="Proteomes" id="UP001652628"/>
    </source>
</evidence>
<organism evidence="2 3">
    <name type="scientific">Drosophila suzukii</name>
    <name type="common">Spotted-wing drosophila fruit fly</name>
    <dbReference type="NCBI Taxonomy" id="28584"/>
    <lineage>
        <taxon>Eukaryota</taxon>
        <taxon>Metazoa</taxon>
        <taxon>Ecdysozoa</taxon>
        <taxon>Arthropoda</taxon>
        <taxon>Hexapoda</taxon>
        <taxon>Insecta</taxon>
        <taxon>Pterygota</taxon>
        <taxon>Neoptera</taxon>
        <taxon>Endopterygota</taxon>
        <taxon>Diptera</taxon>
        <taxon>Brachycera</taxon>
        <taxon>Muscomorpha</taxon>
        <taxon>Ephydroidea</taxon>
        <taxon>Drosophilidae</taxon>
        <taxon>Drosophila</taxon>
        <taxon>Sophophora</taxon>
    </lineage>
</organism>
<proteinExistence type="predicted"/>